<dbReference type="GO" id="GO:0042273">
    <property type="term" value="P:ribosomal large subunit biogenesis"/>
    <property type="evidence" value="ECO:0007669"/>
    <property type="project" value="TreeGrafter"/>
</dbReference>
<feature type="compositionally biased region" description="Acidic residues" evidence="4">
    <location>
        <begin position="108"/>
        <end position="137"/>
    </location>
</feature>
<dbReference type="STRING" id="215250.A0A316YPE3"/>
<feature type="compositionally biased region" description="Basic and acidic residues" evidence="4">
    <location>
        <begin position="14"/>
        <end position="25"/>
    </location>
</feature>
<feature type="compositionally biased region" description="Acidic residues" evidence="4">
    <location>
        <begin position="164"/>
        <end position="176"/>
    </location>
</feature>
<dbReference type="AlphaFoldDB" id="A0A316YPE3"/>
<sequence>MAKQQKRTKKFVKNKLEQTIKDRRDWKKKSAAIQRSKQQKDRKRGLAATTTRRDGGDDEEQEDRRGLSGGEDDDDDDEVPRRDVKGKGKGKMSVDDFLGGGFEQGLASDEDEDDDDDDDEDGEDDEEDDEELEDIDALSDGGCCESYLAYLQENDRDLLEFGGEDEDEDEEMDEAESSSKSKKKNKASDDGAAVVTSEMLRQWQKSMLQTHSLRAFRRLLLAFRAAADMGDEADEAAKQQQRRQQQGPSFVVTEAAVFNKLVVTTLKFVPVVLQHHIPAREQPPGSGKYKLPTNGKKYGALQRSVQSYFVSLHKLLRTLPEPATVYACVSESVRMVPYLVPHRRLCREHIKILLELWSSAAPNVRIAAFLAIRRIAAAGDATVVDVCLRGAYHGLVRNCKTTTIHTLDSINLLKNSASELYALDLGASYEHAFGFIRQLAIHLRACLQAKTRESFQHVYNWQFLHCLDFWALVLGQTCAVERNDPSPSPMQPLLYPLVQVATGALRLLPTSRYFPFRFHVVASLLRLAQRTAVYIPLAPYLVDVFDAPELQRRSKPSTLAPLNLDVTLRAPANYVRTRTYADQVAAEAAHLLLEFFAGQARSIALPELVVAPTVQLRRLLKTAAKAQAGGGGGGNAAWTSQVRGVLDKAAQNAQWIQARRADVEFAPNDLSAVQRFLADEAADSEAPLEVALRLARKVRKQKRDLLAAAA</sequence>
<feature type="region of interest" description="Disordered" evidence="4">
    <location>
        <begin position="1"/>
        <end position="141"/>
    </location>
</feature>
<dbReference type="InterPro" id="IPR005343">
    <property type="entry name" value="Noc2"/>
</dbReference>
<name>A0A316YPE3_9BASI</name>
<dbReference type="Proteomes" id="UP000245768">
    <property type="component" value="Unassembled WGS sequence"/>
</dbReference>
<dbReference type="OrthoDB" id="10266662at2759"/>
<evidence type="ECO:0000256" key="3">
    <source>
        <dbReference type="ARBA" id="ARBA00023242"/>
    </source>
</evidence>
<comment type="similarity">
    <text evidence="2">Belongs to the NOC2 family.</text>
</comment>
<proteinExistence type="inferred from homology"/>
<dbReference type="GO" id="GO:0030691">
    <property type="term" value="C:Noc2p-Noc3p complex"/>
    <property type="evidence" value="ECO:0007669"/>
    <property type="project" value="TreeGrafter"/>
</dbReference>
<reference evidence="5 6" key="1">
    <citation type="journal article" date="2018" name="Mol. Biol. Evol.">
        <title>Broad Genomic Sampling Reveals a Smut Pathogenic Ancestry of the Fungal Clade Ustilaginomycotina.</title>
        <authorList>
            <person name="Kijpornyongpan T."/>
            <person name="Mondo S.J."/>
            <person name="Barry K."/>
            <person name="Sandor L."/>
            <person name="Lee J."/>
            <person name="Lipzen A."/>
            <person name="Pangilinan J."/>
            <person name="LaButti K."/>
            <person name="Hainaut M."/>
            <person name="Henrissat B."/>
            <person name="Grigoriev I.V."/>
            <person name="Spatafora J.W."/>
            <person name="Aime M.C."/>
        </authorList>
    </citation>
    <scope>NUCLEOTIDE SEQUENCE [LARGE SCALE GENOMIC DNA]</scope>
    <source>
        <strain evidence="5 6">MCA 4198</strain>
    </source>
</reference>
<protein>
    <submittedName>
        <fullName evidence="5">Noc2-domain-containing protein</fullName>
    </submittedName>
</protein>
<dbReference type="RefSeq" id="XP_025378299.1">
    <property type="nucleotide sequence ID" value="XM_025520870.1"/>
</dbReference>
<keyword evidence="6" id="KW-1185">Reference proteome</keyword>
<feature type="region of interest" description="Disordered" evidence="4">
    <location>
        <begin position="164"/>
        <end position="191"/>
    </location>
</feature>
<evidence type="ECO:0000313" key="5">
    <source>
        <dbReference type="EMBL" id="PWN91101.1"/>
    </source>
</evidence>
<evidence type="ECO:0000256" key="2">
    <source>
        <dbReference type="ARBA" id="ARBA00005907"/>
    </source>
</evidence>
<evidence type="ECO:0000313" key="6">
    <source>
        <dbReference type="Proteomes" id="UP000245768"/>
    </source>
</evidence>
<accession>A0A316YPE3</accession>
<dbReference type="GO" id="GO:0030690">
    <property type="term" value="C:Noc1p-Noc2p complex"/>
    <property type="evidence" value="ECO:0007669"/>
    <property type="project" value="TreeGrafter"/>
</dbReference>
<comment type="subcellular location">
    <subcellularLocation>
        <location evidence="1">Nucleus</location>
    </subcellularLocation>
</comment>
<evidence type="ECO:0000256" key="1">
    <source>
        <dbReference type="ARBA" id="ARBA00004123"/>
    </source>
</evidence>
<dbReference type="PANTHER" id="PTHR12687">
    <property type="entry name" value="NUCLEOLAR COMPLEX 2 AND RAD4-RELATED"/>
    <property type="match status" value="1"/>
</dbReference>
<dbReference type="GeneID" id="37042786"/>
<dbReference type="FunCoup" id="A0A316YPE3">
    <property type="interactions" value="441"/>
</dbReference>
<organism evidence="5 6">
    <name type="scientific">Acaromyces ingoldii</name>
    <dbReference type="NCBI Taxonomy" id="215250"/>
    <lineage>
        <taxon>Eukaryota</taxon>
        <taxon>Fungi</taxon>
        <taxon>Dikarya</taxon>
        <taxon>Basidiomycota</taxon>
        <taxon>Ustilaginomycotina</taxon>
        <taxon>Exobasidiomycetes</taxon>
        <taxon>Exobasidiales</taxon>
        <taxon>Cryptobasidiaceae</taxon>
        <taxon>Acaromyces</taxon>
    </lineage>
</organism>
<dbReference type="Pfam" id="PF03715">
    <property type="entry name" value="Noc2"/>
    <property type="match status" value="1"/>
</dbReference>
<dbReference type="GO" id="GO:0005730">
    <property type="term" value="C:nucleolus"/>
    <property type="evidence" value="ECO:0007669"/>
    <property type="project" value="TreeGrafter"/>
</dbReference>
<keyword evidence="3" id="KW-0539">Nucleus</keyword>
<dbReference type="EMBL" id="KZ819635">
    <property type="protein sequence ID" value="PWN91101.1"/>
    <property type="molecule type" value="Genomic_DNA"/>
</dbReference>
<dbReference type="GO" id="GO:0005654">
    <property type="term" value="C:nucleoplasm"/>
    <property type="evidence" value="ECO:0007669"/>
    <property type="project" value="TreeGrafter"/>
</dbReference>
<feature type="compositionally biased region" description="Basic residues" evidence="4">
    <location>
        <begin position="1"/>
        <end position="13"/>
    </location>
</feature>
<dbReference type="InParanoid" id="A0A316YPE3"/>
<evidence type="ECO:0000256" key="4">
    <source>
        <dbReference type="SAM" id="MobiDB-lite"/>
    </source>
</evidence>
<dbReference type="PANTHER" id="PTHR12687:SF4">
    <property type="entry name" value="NUCLEOLAR COMPLEX PROTEIN 2 HOMOLOG"/>
    <property type="match status" value="1"/>
</dbReference>
<gene>
    <name evidence="5" type="ORF">FA10DRAFT_264986</name>
</gene>